<comment type="subcellular location">
    <subcellularLocation>
        <location evidence="1">Cell membrane</location>
        <topology evidence="1">Single-pass membrane protein</topology>
    </subcellularLocation>
    <subcellularLocation>
        <location evidence="7">Cell membrane</location>
        <topology evidence="7">Single-pass type II membrane protein</topology>
    </subcellularLocation>
</comment>
<keyword evidence="4 7" id="KW-0812">Transmembrane</keyword>
<dbReference type="RefSeq" id="WP_115121996.1">
    <property type="nucleotide sequence ID" value="NZ_QRAO01000001.1"/>
</dbReference>
<dbReference type="GO" id="GO:0005886">
    <property type="term" value="C:plasma membrane"/>
    <property type="evidence" value="ECO:0007669"/>
    <property type="project" value="UniProtKB-SubCell"/>
</dbReference>
<dbReference type="GO" id="GO:0022857">
    <property type="term" value="F:transmembrane transporter activity"/>
    <property type="evidence" value="ECO:0007669"/>
    <property type="project" value="InterPro"/>
</dbReference>
<evidence type="ECO:0000256" key="6">
    <source>
        <dbReference type="ARBA" id="ARBA00023136"/>
    </source>
</evidence>
<dbReference type="OrthoDB" id="9810103at2"/>
<protein>
    <submittedName>
        <fullName evidence="9">Biopolymer transport protein ExbD</fullName>
    </submittedName>
</protein>
<evidence type="ECO:0000256" key="1">
    <source>
        <dbReference type="ARBA" id="ARBA00004162"/>
    </source>
</evidence>
<dbReference type="AlphaFoldDB" id="A0A370QIW5"/>
<dbReference type="Proteomes" id="UP000255317">
    <property type="component" value="Unassembled WGS sequence"/>
</dbReference>
<evidence type="ECO:0000256" key="7">
    <source>
        <dbReference type="RuleBase" id="RU003879"/>
    </source>
</evidence>
<keyword evidence="5 8" id="KW-1133">Transmembrane helix</keyword>
<dbReference type="PANTHER" id="PTHR30558:SF3">
    <property type="entry name" value="BIOPOLYMER TRANSPORT PROTEIN EXBD-RELATED"/>
    <property type="match status" value="1"/>
</dbReference>
<evidence type="ECO:0000256" key="8">
    <source>
        <dbReference type="SAM" id="Phobius"/>
    </source>
</evidence>
<dbReference type="InterPro" id="IPR003400">
    <property type="entry name" value="ExbD"/>
</dbReference>
<dbReference type="GO" id="GO:0015031">
    <property type="term" value="P:protein transport"/>
    <property type="evidence" value="ECO:0007669"/>
    <property type="project" value="UniProtKB-KW"/>
</dbReference>
<dbReference type="PANTHER" id="PTHR30558">
    <property type="entry name" value="EXBD MEMBRANE COMPONENT OF PMF-DRIVEN MACROMOLECULE IMPORT SYSTEM"/>
    <property type="match status" value="1"/>
</dbReference>
<evidence type="ECO:0000256" key="2">
    <source>
        <dbReference type="ARBA" id="ARBA00005811"/>
    </source>
</evidence>
<proteinExistence type="inferred from homology"/>
<comment type="similarity">
    <text evidence="2 7">Belongs to the ExbD/TolR family.</text>
</comment>
<sequence length="158" mass="17924">MSKFKKKKGGELPPVNTASLPDIVFMLLFFFMVVTVLRNNELMIKNELPKANEVEKLKKDRSVFIYAGKPSKQYQAKFGTEGKIQIGDKFTDISSLQFALTEAREKLRPELQDRVVVALKVDKETNTGLVTDIKEELRELNMVKIIYIAAPGSELDTK</sequence>
<reference evidence="9 10" key="1">
    <citation type="submission" date="2018-07" db="EMBL/GenBank/DDBJ databases">
        <title>Genomic Encyclopedia of Type Strains, Phase IV (KMG-IV): sequencing the most valuable type-strain genomes for metagenomic binning, comparative biology and taxonomic classification.</title>
        <authorList>
            <person name="Goeker M."/>
        </authorList>
    </citation>
    <scope>NUCLEOTIDE SEQUENCE [LARGE SCALE GENOMIC DNA]</scope>
    <source>
        <strain evidence="9 10">DSM 101478</strain>
    </source>
</reference>
<keyword evidence="3" id="KW-1003">Cell membrane</keyword>
<organism evidence="9 10">
    <name type="scientific">Marinirhabdus gelatinilytica</name>
    <dbReference type="NCBI Taxonomy" id="1703343"/>
    <lineage>
        <taxon>Bacteria</taxon>
        <taxon>Pseudomonadati</taxon>
        <taxon>Bacteroidota</taxon>
        <taxon>Flavobacteriia</taxon>
        <taxon>Flavobacteriales</taxon>
        <taxon>Flavobacteriaceae</taxon>
    </lineage>
</organism>
<feature type="transmembrane region" description="Helical" evidence="8">
    <location>
        <begin position="20"/>
        <end position="37"/>
    </location>
</feature>
<evidence type="ECO:0000256" key="5">
    <source>
        <dbReference type="ARBA" id="ARBA00022989"/>
    </source>
</evidence>
<evidence type="ECO:0000313" key="9">
    <source>
        <dbReference type="EMBL" id="RDK88275.1"/>
    </source>
</evidence>
<keyword evidence="7" id="KW-0653">Protein transport</keyword>
<dbReference type="Pfam" id="PF02472">
    <property type="entry name" value="ExbD"/>
    <property type="match status" value="1"/>
</dbReference>
<keyword evidence="6 8" id="KW-0472">Membrane</keyword>
<evidence type="ECO:0000313" key="10">
    <source>
        <dbReference type="Proteomes" id="UP000255317"/>
    </source>
</evidence>
<dbReference type="EMBL" id="QRAO01000001">
    <property type="protein sequence ID" value="RDK88275.1"/>
    <property type="molecule type" value="Genomic_DNA"/>
</dbReference>
<evidence type="ECO:0000256" key="3">
    <source>
        <dbReference type="ARBA" id="ARBA00022475"/>
    </source>
</evidence>
<keyword evidence="10" id="KW-1185">Reference proteome</keyword>
<comment type="caution">
    <text evidence="9">The sequence shown here is derived from an EMBL/GenBank/DDBJ whole genome shotgun (WGS) entry which is preliminary data.</text>
</comment>
<keyword evidence="7" id="KW-0813">Transport</keyword>
<gene>
    <name evidence="9" type="ORF">C8D94_101144</name>
</gene>
<accession>A0A370QIW5</accession>
<evidence type="ECO:0000256" key="4">
    <source>
        <dbReference type="ARBA" id="ARBA00022692"/>
    </source>
</evidence>
<name>A0A370QIW5_9FLAO</name>